<dbReference type="eggNOG" id="arCOG06958">
    <property type="taxonomic scope" value="Archaea"/>
</dbReference>
<dbReference type="InParanoid" id="Q6L209"/>
<sequence length="94" mass="11088">MNTKNRHNNQKRRYTKKLDMRKNAEFNYMLGTIVRDLPDSVRGAIRGGIYSIASKKGIFEAKDFIIKQREAGIIDENTEKKLIDLLFDYSKYRQ</sequence>
<dbReference type="AlphaFoldDB" id="Q6L209"/>
<reference evidence="1 2" key="1">
    <citation type="journal article" date="2004" name="Proc. Natl. Acad. Sci. U.S.A.">
        <title>Genome sequence of Picrophilus torridus and its implications for life around pH 0.</title>
        <authorList>
            <person name="Futterer O."/>
            <person name="Angelov A."/>
            <person name="Liesegang H."/>
            <person name="Gottschalk G."/>
            <person name="Schleper C."/>
            <person name="Schepers B."/>
            <person name="Dock C."/>
            <person name="Antranikian G."/>
            <person name="Liebl W."/>
        </authorList>
    </citation>
    <scope>NUCLEOTIDE SEQUENCE [LARGE SCALE GENOMIC DNA]</scope>
    <source>
        <strain evidence="2">ATCC 700027 / DSM 9790 / JCM 10055 / NBRC 100828</strain>
    </source>
</reference>
<dbReference type="HOGENOM" id="CLU_181238_0_0_2"/>
<dbReference type="OrthoDB" id="57159at2157"/>
<organism evidence="1 2">
    <name type="scientific">Picrophilus torridus (strain ATCC 700027 / DSM 9790 / JCM 10055 / NBRC 100828 / KAW 2/3)</name>
    <dbReference type="NCBI Taxonomy" id="1122961"/>
    <lineage>
        <taxon>Archaea</taxon>
        <taxon>Methanobacteriati</taxon>
        <taxon>Thermoplasmatota</taxon>
        <taxon>Thermoplasmata</taxon>
        <taxon>Thermoplasmatales</taxon>
        <taxon>Picrophilaceae</taxon>
        <taxon>Picrophilus</taxon>
    </lineage>
</organism>
<dbReference type="GeneID" id="2844455"/>
<dbReference type="STRING" id="263820.PTO0408"/>
<dbReference type="RefSeq" id="WP_011177209.1">
    <property type="nucleotide sequence ID" value="NC_005877.1"/>
</dbReference>
<proteinExistence type="predicted"/>
<dbReference type="KEGG" id="pto:PTO0408"/>
<dbReference type="PaxDb" id="263820-PTO0408"/>
<accession>Q6L209</accession>
<name>Q6L209_PICTO</name>
<evidence type="ECO:0000313" key="1">
    <source>
        <dbReference type="EMBL" id="AAT42993.1"/>
    </source>
</evidence>
<gene>
    <name evidence="1" type="ordered locus">PTO0408</name>
</gene>
<protein>
    <submittedName>
        <fullName evidence="1">Uncharacterized protein</fullName>
    </submittedName>
</protein>
<evidence type="ECO:0000313" key="2">
    <source>
        <dbReference type="Proteomes" id="UP000000438"/>
    </source>
</evidence>
<dbReference type="Proteomes" id="UP000000438">
    <property type="component" value="Chromosome"/>
</dbReference>
<dbReference type="EMBL" id="AE017261">
    <property type="protein sequence ID" value="AAT42993.1"/>
    <property type="molecule type" value="Genomic_DNA"/>
</dbReference>